<dbReference type="Proteomes" id="UP001175227">
    <property type="component" value="Unassembled WGS sequence"/>
</dbReference>
<dbReference type="AlphaFoldDB" id="A0AA39NVD8"/>
<sequence length="332" mass="36562">MFRKSFISNHITLEAAGLVALADLSTVAMRTALTGTASYLDALVLAPGLHQQQSADEVNHGELPTTGAMTTGYVFHVENPATVRYLQTIGCTGHLVTARVSPNPSLDNELSPANRLIQSFTVAGTAPSLLYLLCPVLTISVFALLGAIGDWWGFGVLWMLVVARLINVVIIRQRSVKEWKGAKEPDVQGDLLILLSQDRWVRLRGLVDDIKAVTAGQWLREAVGTRELCYCWGACLSLAYCFAPSLSWVFATPRLECLQMYDRVVRTHEEPKKYNRRLEMAADLIIETGKKDWAIAMGLVKADEVDTIIEIYKSPSNQTGPTDKTTDLSTQP</sequence>
<evidence type="ECO:0000313" key="2">
    <source>
        <dbReference type="EMBL" id="KAK0472533.1"/>
    </source>
</evidence>
<protein>
    <submittedName>
        <fullName evidence="2">Uncharacterized protein</fullName>
    </submittedName>
</protein>
<organism evidence="2 3">
    <name type="scientific">Armillaria novae-zelandiae</name>
    <dbReference type="NCBI Taxonomy" id="153914"/>
    <lineage>
        <taxon>Eukaryota</taxon>
        <taxon>Fungi</taxon>
        <taxon>Dikarya</taxon>
        <taxon>Basidiomycota</taxon>
        <taxon>Agaricomycotina</taxon>
        <taxon>Agaricomycetes</taxon>
        <taxon>Agaricomycetidae</taxon>
        <taxon>Agaricales</taxon>
        <taxon>Marasmiineae</taxon>
        <taxon>Physalacriaceae</taxon>
        <taxon>Armillaria</taxon>
    </lineage>
</organism>
<feature type="transmembrane region" description="Helical" evidence="1">
    <location>
        <begin position="151"/>
        <end position="171"/>
    </location>
</feature>
<reference evidence="2" key="1">
    <citation type="submission" date="2023-06" db="EMBL/GenBank/DDBJ databases">
        <authorList>
            <consortium name="Lawrence Berkeley National Laboratory"/>
            <person name="Ahrendt S."/>
            <person name="Sahu N."/>
            <person name="Indic B."/>
            <person name="Wong-Bajracharya J."/>
            <person name="Merenyi Z."/>
            <person name="Ke H.-M."/>
            <person name="Monk M."/>
            <person name="Kocsube S."/>
            <person name="Drula E."/>
            <person name="Lipzen A."/>
            <person name="Balint B."/>
            <person name="Henrissat B."/>
            <person name="Andreopoulos B."/>
            <person name="Martin F.M."/>
            <person name="Harder C.B."/>
            <person name="Rigling D."/>
            <person name="Ford K.L."/>
            <person name="Foster G.D."/>
            <person name="Pangilinan J."/>
            <person name="Papanicolaou A."/>
            <person name="Barry K."/>
            <person name="LaButti K."/>
            <person name="Viragh M."/>
            <person name="Koriabine M."/>
            <person name="Yan M."/>
            <person name="Riley R."/>
            <person name="Champramary S."/>
            <person name="Plett K.L."/>
            <person name="Tsai I.J."/>
            <person name="Slot J."/>
            <person name="Sipos G."/>
            <person name="Plett J."/>
            <person name="Nagy L.G."/>
            <person name="Grigoriev I.V."/>
        </authorList>
    </citation>
    <scope>NUCLEOTIDE SEQUENCE</scope>
    <source>
        <strain evidence="2">ICMP 16352</strain>
    </source>
</reference>
<gene>
    <name evidence="2" type="ORF">IW261DRAFT_1611603</name>
</gene>
<evidence type="ECO:0000313" key="3">
    <source>
        <dbReference type="Proteomes" id="UP001175227"/>
    </source>
</evidence>
<dbReference type="EMBL" id="JAUEPR010000040">
    <property type="protein sequence ID" value="KAK0472533.1"/>
    <property type="molecule type" value="Genomic_DNA"/>
</dbReference>
<feature type="transmembrane region" description="Helical" evidence="1">
    <location>
        <begin position="120"/>
        <end position="145"/>
    </location>
</feature>
<keyword evidence="3" id="KW-1185">Reference proteome</keyword>
<feature type="transmembrane region" description="Helical" evidence="1">
    <location>
        <begin position="228"/>
        <end position="251"/>
    </location>
</feature>
<evidence type="ECO:0000256" key="1">
    <source>
        <dbReference type="SAM" id="Phobius"/>
    </source>
</evidence>
<name>A0AA39NVD8_9AGAR</name>
<accession>A0AA39NVD8</accession>
<comment type="caution">
    <text evidence="2">The sequence shown here is derived from an EMBL/GenBank/DDBJ whole genome shotgun (WGS) entry which is preliminary data.</text>
</comment>
<keyword evidence="1" id="KW-0812">Transmembrane</keyword>
<keyword evidence="1" id="KW-1133">Transmembrane helix</keyword>
<proteinExistence type="predicted"/>
<keyword evidence="1" id="KW-0472">Membrane</keyword>